<dbReference type="Proteomes" id="UP000663861">
    <property type="component" value="Unassembled WGS sequence"/>
</dbReference>
<dbReference type="InterPro" id="IPR001806">
    <property type="entry name" value="Small_GTPase"/>
</dbReference>
<dbReference type="Gene3D" id="3.40.50.300">
    <property type="entry name" value="P-loop containing nucleotide triphosphate hydrolases"/>
    <property type="match status" value="1"/>
</dbReference>
<dbReference type="GO" id="GO:0005525">
    <property type="term" value="F:GTP binding"/>
    <property type="evidence" value="ECO:0007669"/>
    <property type="project" value="UniProtKB-KW"/>
</dbReference>
<dbReference type="Pfam" id="PF00071">
    <property type="entry name" value="Ras"/>
    <property type="match status" value="1"/>
</dbReference>
<dbReference type="CDD" id="cd00876">
    <property type="entry name" value="Ras"/>
    <property type="match status" value="1"/>
</dbReference>
<keyword evidence="3" id="KW-0342">GTP-binding</keyword>
<dbReference type="SMART" id="SM00174">
    <property type="entry name" value="RHO"/>
    <property type="match status" value="1"/>
</dbReference>
<dbReference type="SMART" id="SM00175">
    <property type="entry name" value="RAB"/>
    <property type="match status" value="1"/>
</dbReference>
<protein>
    <submittedName>
        <fullName evidence="5">Uncharacterized protein</fullName>
    </submittedName>
</protein>
<organism evidence="5 6">
    <name type="scientific">Rhizoctonia solani</name>
    <dbReference type="NCBI Taxonomy" id="456999"/>
    <lineage>
        <taxon>Eukaryota</taxon>
        <taxon>Fungi</taxon>
        <taxon>Dikarya</taxon>
        <taxon>Basidiomycota</taxon>
        <taxon>Agaricomycotina</taxon>
        <taxon>Agaricomycetes</taxon>
        <taxon>Cantharellales</taxon>
        <taxon>Ceratobasidiaceae</taxon>
        <taxon>Rhizoctonia</taxon>
    </lineage>
</organism>
<evidence type="ECO:0000256" key="2">
    <source>
        <dbReference type="ARBA" id="ARBA00022741"/>
    </source>
</evidence>
<dbReference type="SMART" id="SM00173">
    <property type="entry name" value="RAS"/>
    <property type="match status" value="1"/>
</dbReference>
<accession>A0A8H3DDE7</accession>
<comment type="subcellular location">
    <subcellularLocation>
        <location evidence="1">Cell membrane</location>
        <topology evidence="1">Lipid-anchor</topology>
        <orientation evidence="1">Cytoplasmic side</orientation>
    </subcellularLocation>
</comment>
<evidence type="ECO:0000256" key="3">
    <source>
        <dbReference type="ARBA" id="ARBA00023134"/>
    </source>
</evidence>
<dbReference type="InterPro" id="IPR020849">
    <property type="entry name" value="Small_GTPase_Ras-type"/>
</dbReference>
<dbReference type="InterPro" id="IPR027417">
    <property type="entry name" value="P-loop_NTPase"/>
</dbReference>
<dbReference type="NCBIfam" id="TIGR00231">
    <property type="entry name" value="small_GTP"/>
    <property type="match status" value="1"/>
</dbReference>
<dbReference type="EMBL" id="CAJMWY010004098">
    <property type="protein sequence ID" value="CAE6518897.1"/>
    <property type="molecule type" value="Genomic_DNA"/>
</dbReference>
<dbReference type="InterPro" id="IPR005225">
    <property type="entry name" value="Small_GTP-bd"/>
</dbReference>
<evidence type="ECO:0000313" key="6">
    <source>
        <dbReference type="Proteomes" id="UP000663861"/>
    </source>
</evidence>
<gene>
    <name evidence="5" type="ORF">RDB_LOCUS152447</name>
</gene>
<evidence type="ECO:0000256" key="4">
    <source>
        <dbReference type="SAM" id="MobiDB-lite"/>
    </source>
</evidence>
<dbReference type="SUPFAM" id="SSF52540">
    <property type="entry name" value="P-loop containing nucleoside triphosphate hydrolases"/>
    <property type="match status" value="1"/>
</dbReference>
<keyword evidence="2" id="KW-0547">Nucleotide-binding</keyword>
<dbReference type="AlphaFoldDB" id="A0A8H3DDE7"/>
<dbReference type="SMART" id="SM00176">
    <property type="entry name" value="RAN"/>
    <property type="match status" value="1"/>
</dbReference>
<dbReference type="GO" id="GO:0003924">
    <property type="term" value="F:GTPase activity"/>
    <property type="evidence" value="ECO:0007669"/>
    <property type="project" value="InterPro"/>
</dbReference>
<dbReference type="PROSITE" id="PS51421">
    <property type="entry name" value="RAS"/>
    <property type="match status" value="1"/>
</dbReference>
<reference evidence="5" key="1">
    <citation type="submission" date="2021-01" db="EMBL/GenBank/DDBJ databases">
        <authorList>
            <person name="Kaushik A."/>
        </authorList>
    </citation>
    <scope>NUCLEOTIDE SEQUENCE</scope>
    <source>
        <strain evidence="5">AG4-RS23</strain>
    </source>
</reference>
<dbReference type="PRINTS" id="PR00449">
    <property type="entry name" value="RASTRNSFRMNG"/>
</dbReference>
<dbReference type="PROSITE" id="PS51419">
    <property type="entry name" value="RAB"/>
    <property type="match status" value="1"/>
</dbReference>
<sequence>MRTYSAIVLGAGGVGKSSLTLRLVEGAFFDGYDPTIEEVYTKTFKVDGDLCALQITDTAGAEQFTAVNEYYLKSARGFILVFSLTQAASVREVENLRTQIYRVKGHGAAQIPMVLVGTKADLVSDREVARETMQALADKWSIPYYETSAKRNWGVSSVFEDIVRQMKARGMDTPSPGSGSKSRGRRGRGAGGHDGNKCLLM</sequence>
<dbReference type="PANTHER" id="PTHR24070">
    <property type="entry name" value="RAS, DI-RAS, AND RHEB FAMILY MEMBERS OF SMALL GTPASE SUPERFAMILY"/>
    <property type="match status" value="1"/>
</dbReference>
<dbReference type="GO" id="GO:0005886">
    <property type="term" value="C:plasma membrane"/>
    <property type="evidence" value="ECO:0007669"/>
    <property type="project" value="UniProtKB-SubCell"/>
</dbReference>
<evidence type="ECO:0000256" key="1">
    <source>
        <dbReference type="ARBA" id="ARBA00004342"/>
    </source>
</evidence>
<dbReference type="GO" id="GO:0007165">
    <property type="term" value="P:signal transduction"/>
    <property type="evidence" value="ECO:0007669"/>
    <property type="project" value="InterPro"/>
</dbReference>
<feature type="region of interest" description="Disordered" evidence="4">
    <location>
        <begin position="167"/>
        <end position="201"/>
    </location>
</feature>
<dbReference type="FunFam" id="3.40.50.300:FF:001447">
    <property type="entry name" value="Ras-related protein Rab-1B"/>
    <property type="match status" value="1"/>
</dbReference>
<comment type="caution">
    <text evidence="5">The sequence shown here is derived from an EMBL/GenBank/DDBJ whole genome shotgun (WGS) entry which is preliminary data.</text>
</comment>
<evidence type="ECO:0000313" key="5">
    <source>
        <dbReference type="EMBL" id="CAE6518897.1"/>
    </source>
</evidence>
<proteinExistence type="predicted"/>
<name>A0A8H3DDE7_9AGAM</name>